<reference evidence="1 2" key="1">
    <citation type="journal article" date="2019" name="Commun. Biol.">
        <title>The bagworm genome reveals a unique fibroin gene that provides high tensile strength.</title>
        <authorList>
            <person name="Kono N."/>
            <person name="Nakamura H."/>
            <person name="Ohtoshi R."/>
            <person name="Tomita M."/>
            <person name="Numata K."/>
            <person name="Arakawa K."/>
        </authorList>
    </citation>
    <scope>NUCLEOTIDE SEQUENCE [LARGE SCALE GENOMIC DNA]</scope>
</reference>
<comment type="caution">
    <text evidence="1">The sequence shown here is derived from an EMBL/GenBank/DDBJ whole genome shotgun (WGS) entry which is preliminary data.</text>
</comment>
<accession>A0A4C1ZN05</accession>
<proteinExistence type="predicted"/>
<organism evidence="1 2">
    <name type="scientific">Eumeta variegata</name>
    <name type="common">Bagworm moth</name>
    <name type="synonym">Eumeta japonica</name>
    <dbReference type="NCBI Taxonomy" id="151549"/>
    <lineage>
        <taxon>Eukaryota</taxon>
        <taxon>Metazoa</taxon>
        <taxon>Ecdysozoa</taxon>
        <taxon>Arthropoda</taxon>
        <taxon>Hexapoda</taxon>
        <taxon>Insecta</taxon>
        <taxon>Pterygota</taxon>
        <taxon>Neoptera</taxon>
        <taxon>Endopterygota</taxon>
        <taxon>Lepidoptera</taxon>
        <taxon>Glossata</taxon>
        <taxon>Ditrysia</taxon>
        <taxon>Tineoidea</taxon>
        <taxon>Psychidae</taxon>
        <taxon>Oiketicinae</taxon>
        <taxon>Eumeta</taxon>
    </lineage>
</organism>
<dbReference type="EMBL" id="BGZK01001978">
    <property type="protein sequence ID" value="GBP89148.1"/>
    <property type="molecule type" value="Genomic_DNA"/>
</dbReference>
<evidence type="ECO:0000313" key="2">
    <source>
        <dbReference type="Proteomes" id="UP000299102"/>
    </source>
</evidence>
<name>A0A4C1ZN05_EUMVA</name>
<gene>
    <name evidence="1" type="ORF">EVAR_89465_1</name>
</gene>
<keyword evidence="2" id="KW-1185">Reference proteome</keyword>
<protein>
    <submittedName>
        <fullName evidence="1">Uncharacterized protein</fullName>
    </submittedName>
</protein>
<sequence length="93" mass="10135">MVYDFAVANWNCAPVPEFDFEYPNVICPIKRMAPAGGERRAARGAVTAPRLRRCSRAARLEYNNGCRTRFSLPALTAGGLFTCPIPAPPPAPI</sequence>
<dbReference type="AlphaFoldDB" id="A0A4C1ZN05"/>
<evidence type="ECO:0000313" key="1">
    <source>
        <dbReference type="EMBL" id="GBP89148.1"/>
    </source>
</evidence>
<dbReference type="Proteomes" id="UP000299102">
    <property type="component" value="Unassembled WGS sequence"/>
</dbReference>